<protein>
    <submittedName>
        <fullName evidence="3">NAD-dependent epimerase</fullName>
    </submittedName>
</protein>
<name>A0ABT7DTA3_9NEIS</name>
<dbReference type="Gene3D" id="3.40.50.720">
    <property type="entry name" value="NAD(P)-binding Rossmann-like Domain"/>
    <property type="match status" value="1"/>
</dbReference>
<evidence type="ECO:0000313" key="3">
    <source>
        <dbReference type="EMBL" id="MDK2123024.1"/>
    </source>
</evidence>
<evidence type="ECO:0000256" key="1">
    <source>
        <dbReference type="ARBA" id="ARBA00023027"/>
    </source>
</evidence>
<dbReference type="Proteomes" id="UP001172778">
    <property type="component" value="Unassembled WGS sequence"/>
</dbReference>
<dbReference type="PANTHER" id="PTHR43574">
    <property type="entry name" value="EPIMERASE-RELATED"/>
    <property type="match status" value="1"/>
</dbReference>
<gene>
    <name evidence="3" type="ORF">PZA18_03035</name>
</gene>
<proteinExistence type="predicted"/>
<sequence>MKILVTGAAGFIGLHLCRALLARGDEVVGIDNLNDYYDVALKQARLDQLHPLRGFRFQRLDVADANQMLALFAAEHFDAVVHLAAQAGVRYSLQNPHSYTQANLVGMTSLLEACRHHPLKHLVFASSSSVYGRNAKVPFKETDPVDHPVSFYAATKRANELMAHSYAHLYGLPTTVLRFFTVYGPWGRPDMAPWIFSKAILAGEPIQVFNHGNLLRDFTYVDDIVGGVLGTLDAPPTAEESDGTRADMSFAPYRIMNIGNHQPVRLTDFISTLETALGVPAIKQYLPMQAGDVPATCADTTALTQLTGFSPSTPLALGLEQWVKWYRHYHQL</sequence>
<dbReference type="SUPFAM" id="SSF51735">
    <property type="entry name" value="NAD(P)-binding Rossmann-fold domains"/>
    <property type="match status" value="1"/>
</dbReference>
<keyword evidence="1" id="KW-0520">NAD</keyword>
<accession>A0ABT7DTA3</accession>
<evidence type="ECO:0000259" key="2">
    <source>
        <dbReference type="Pfam" id="PF01370"/>
    </source>
</evidence>
<dbReference type="PRINTS" id="PR01713">
    <property type="entry name" value="NUCEPIMERASE"/>
</dbReference>
<feature type="domain" description="NAD-dependent epimerase/dehydratase" evidence="2">
    <location>
        <begin position="3"/>
        <end position="237"/>
    </location>
</feature>
<dbReference type="EMBL" id="JARRAF010000002">
    <property type="protein sequence ID" value="MDK2123024.1"/>
    <property type="molecule type" value="Genomic_DNA"/>
</dbReference>
<dbReference type="InterPro" id="IPR036291">
    <property type="entry name" value="NAD(P)-bd_dom_sf"/>
</dbReference>
<evidence type="ECO:0000313" key="4">
    <source>
        <dbReference type="Proteomes" id="UP001172778"/>
    </source>
</evidence>
<organism evidence="3 4">
    <name type="scientific">Parachitinimonas caeni</name>
    <dbReference type="NCBI Taxonomy" id="3031301"/>
    <lineage>
        <taxon>Bacteria</taxon>
        <taxon>Pseudomonadati</taxon>
        <taxon>Pseudomonadota</taxon>
        <taxon>Betaproteobacteria</taxon>
        <taxon>Neisseriales</taxon>
        <taxon>Chitinibacteraceae</taxon>
        <taxon>Parachitinimonas</taxon>
    </lineage>
</organism>
<reference evidence="3" key="1">
    <citation type="submission" date="2023-03" db="EMBL/GenBank/DDBJ databases">
        <title>Chitinimonas shenzhenensis gen. nov., sp. nov., a novel member of family Burkholderiaceae isolated from activated sludge collected in Shen Zhen, China.</title>
        <authorList>
            <person name="Wang X."/>
        </authorList>
    </citation>
    <scope>NUCLEOTIDE SEQUENCE</scope>
    <source>
        <strain evidence="3">DQS-5</strain>
    </source>
</reference>
<comment type="caution">
    <text evidence="3">The sequence shown here is derived from an EMBL/GenBank/DDBJ whole genome shotgun (WGS) entry which is preliminary data.</text>
</comment>
<dbReference type="CDD" id="cd05253">
    <property type="entry name" value="UDP_GE_SDE_e"/>
    <property type="match status" value="1"/>
</dbReference>
<keyword evidence="4" id="KW-1185">Reference proteome</keyword>
<dbReference type="RefSeq" id="WP_284099310.1">
    <property type="nucleotide sequence ID" value="NZ_JARRAF010000002.1"/>
</dbReference>
<dbReference type="Pfam" id="PF01370">
    <property type="entry name" value="Epimerase"/>
    <property type="match status" value="1"/>
</dbReference>
<dbReference type="InterPro" id="IPR001509">
    <property type="entry name" value="Epimerase_deHydtase"/>
</dbReference>